<keyword evidence="3" id="KW-1185">Reference proteome</keyword>
<evidence type="ECO:0000313" key="2">
    <source>
        <dbReference type="EMBL" id="KAG0274574.1"/>
    </source>
</evidence>
<accession>A0AAD4DE80</accession>
<dbReference type="Pfam" id="PF13302">
    <property type="entry name" value="Acetyltransf_3"/>
    <property type="match status" value="1"/>
</dbReference>
<protein>
    <recommendedName>
        <fullName evidence="1">N-acetyltransferase domain-containing protein</fullName>
    </recommendedName>
</protein>
<organism evidence="2 3">
    <name type="scientific">Linnemannia exigua</name>
    <dbReference type="NCBI Taxonomy" id="604196"/>
    <lineage>
        <taxon>Eukaryota</taxon>
        <taxon>Fungi</taxon>
        <taxon>Fungi incertae sedis</taxon>
        <taxon>Mucoromycota</taxon>
        <taxon>Mortierellomycotina</taxon>
        <taxon>Mortierellomycetes</taxon>
        <taxon>Mortierellales</taxon>
        <taxon>Mortierellaceae</taxon>
        <taxon>Linnemannia</taxon>
    </lineage>
</organism>
<comment type="caution">
    <text evidence="2">The sequence shown here is derived from an EMBL/GenBank/DDBJ whole genome shotgun (WGS) entry which is preliminary data.</text>
</comment>
<sequence>MTSLAEYQPAIKTARLTLDPPSPNDDPAMRDMFSDIPTMEFLRFKTKEEKGGWTMPEVVDRREGQSKLIEKRAGSTFYIHLQETGELAGVMGANNINRVDRNADVGIILWKKFWSGGYGTEALYELMRGLFEDDKLHKITYETTEKNEGMRGFLENACGIPLTYINKDELMCTATHKWVSFYVYVIFEEDWPRIKVALLEKMRAGAAKYASKA</sequence>
<dbReference type="Proteomes" id="UP001194580">
    <property type="component" value="Unassembled WGS sequence"/>
</dbReference>
<evidence type="ECO:0000313" key="3">
    <source>
        <dbReference type="Proteomes" id="UP001194580"/>
    </source>
</evidence>
<dbReference type="SUPFAM" id="SSF55729">
    <property type="entry name" value="Acyl-CoA N-acyltransferases (Nat)"/>
    <property type="match status" value="1"/>
</dbReference>
<dbReference type="InterPro" id="IPR016181">
    <property type="entry name" value="Acyl_CoA_acyltransferase"/>
</dbReference>
<dbReference type="PANTHER" id="PTHR43792:SF1">
    <property type="entry name" value="N-ACETYLTRANSFERASE DOMAIN-CONTAINING PROTEIN"/>
    <property type="match status" value="1"/>
</dbReference>
<dbReference type="Gene3D" id="3.40.630.30">
    <property type="match status" value="1"/>
</dbReference>
<name>A0AAD4DE80_9FUNG</name>
<dbReference type="InterPro" id="IPR000182">
    <property type="entry name" value="GNAT_dom"/>
</dbReference>
<dbReference type="PROSITE" id="PS51186">
    <property type="entry name" value="GNAT"/>
    <property type="match status" value="1"/>
</dbReference>
<dbReference type="PANTHER" id="PTHR43792">
    <property type="entry name" value="GNAT FAMILY, PUTATIVE (AFU_ORTHOLOGUE AFUA_3G00765)-RELATED-RELATED"/>
    <property type="match status" value="1"/>
</dbReference>
<dbReference type="GO" id="GO:0016747">
    <property type="term" value="F:acyltransferase activity, transferring groups other than amino-acyl groups"/>
    <property type="evidence" value="ECO:0007669"/>
    <property type="project" value="InterPro"/>
</dbReference>
<reference evidence="2" key="1">
    <citation type="journal article" date="2020" name="Fungal Divers.">
        <title>Resolving the Mortierellaceae phylogeny through synthesis of multi-gene phylogenetics and phylogenomics.</title>
        <authorList>
            <person name="Vandepol N."/>
            <person name="Liber J."/>
            <person name="Desiro A."/>
            <person name="Na H."/>
            <person name="Kennedy M."/>
            <person name="Barry K."/>
            <person name="Grigoriev I.V."/>
            <person name="Miller A.N."/>
            <person name="O'Donnell K."/>
            <person name="Stajich J.E."/>
            <person name="Bonito G."/>
        </authorList>
    </citation>
    <scope>NUCLEOTIDE SEQUENCE</scope>
    <source>
        <strain evidence="2">NRRL 28262</strain>
    </source>
</reference>
<proteinExistence type="predicted"/>
<evidence type="ECO:0000259" key="1">
    <source>
        <dbReference type="PROSITE" id="PS51186"/>
    </source>
</evidence>
<feature type="domain" description="N-acetyltransferase" evidence="1">
    <location>
        <begin position="27"/>
        <end position="205"/>
    </location>
</feature>
<gene>
    <name evidence="2" type="ORF">BGZ95_009645</name>
</gene>
<dbReference type="AlphaFoldDB" id="A0AAD4DE80"/>
<dbReference type="InterPro" id="IPR051531">
    <property type="entry name" value="N-acetyltransferase"/>
</dbReference>
<dbReference type="EMBL" id="JAAAIL010000586">
    <property type="protein sequence ID" value="KAG0274574.1"/>
    <property type="molecule type" value="Genomic_DNA"/>
</dbReference>